<dbReference type="EMBL" id="CAKOGP040001725">
    <property type="protein sequence ID" value="CAJ1947369.1"/>
    <property type="molecule type" value="Genomic_DNA"/>
</dbReference>
<dbReference type="PANTHER" id="PTHR12112">
    <property type="entry name" value="BNIP - RELATED"/>
    <property type="match status" value="1"/>
</dbReference>
<dbReference type="SUPFAM" id="SSF64182">
    <property type="entry name" value="DHH phosphoesterases"/>
    <property type="match status" value="1"/>
</dbReference>
<keyword evidence="4" id="KW-0378">Hydrolase</keyword>
<comment type="caution">
    <text evidence="10">The sequence shown here is derived from an EMBL/GenBank/DDBJ whole genome shotgun (WGS) entry which is preliminary data.</text>
</comment>
<keyword evidence="5" id="KW-0464">Manganese</keyword>
<protein>
    <recommendedName>
        <fullName evidence="2">inorganic diphosphatase</fullName>
        <ecNumber evidence="2">3.6.1.1</ecNumber>
    </recommendedName>
    <alternativeName>
        <fullName evidence="6">Pyrophosphate phospho-hydrolase</fullName>
    </alternativeName>
</protein>
<evidence type="ECO:0000256" key="8">
    <source>
        <dbReference type="SAM" id="MobiDB-lite"/>
    </source>
</evidence>
<evidence type="ECO:0000256" key="7">
    <source>
        <dbReference type="ARBA" id="ARBA00047820"/>
    </source>
</evidence>
<comment type="cofactor">
    <cofactor evidence="1">
        <name>Mn(2+)</name>
        <dbReference type="ChEBI" id="CHEBI:29035"/>
    </cofactor>
</comment>
<dbReference type="GO" id="GO:0046872">
    <property type="term" value="F:metal ion binding"/>
    <property type="evidence" value="ECO:0007669"/>
    <property type="project" value="UniProtKB-KW"/>
</dbReference>
<evidence type="ECO:0000313" key="11">
    <source>
        <dbReference type="Proteomes" id="UP001295423"/>
    </source>
</evidence>
<dbReference type="PANTHER" id="PTHR12112:SF22">
    <property type="entry name" value="MANGANESE-DEPENDENT INORGANIC PYROPHOSPHATASE-RELATED"/>
    <property type="match status" value="1"/>
</dbReference>
<dbReference type="AlphaFoldDB" id="A0AAD2JGI2"/>
<feature type="compositionally biased region" description="Basic and acidic residues" evidence="8">
    <location>
        <begin position="458"/>
        <end position="473"/>
    </location>
</feature>
<comment type="catalytic activity">
    <reaction evidence="7">
        <text>diphosphate + H2O = 2 phosphate + H(+)</text>
        <dbReference type="Rhea" id="RHEA:24576"/>
        <dbReference type="ChEBI" id="CHEBI:15377"/>
        <dbReference type="ChEBI" id="CHEBI:15378"/>
        <dbReference type="ChEBI" id="CHEBI:33019"/>
        <dbReference type="ChEBI" id="CHEBI:43474"/>
        <dbReference type="EC" id="3.6.1.1"/>
    </reaction>
</comment>
<dbReference type="SMART" id="SM01131">
    <property type="entry name" value="DHHA2"/>
    <property type="match status" value="1"/>
</dbReference>
<feature type="compositionally biased region" description="Acidic residues" evidence="8">
    <location>
        <begin position="474"/>
        <end position="483"/>
    </location>
</feature>
<evidence type="ECO:0000256" key="4">
    <source>
        <dbReference type="ARBA" id="ARBA00022801"/>
    </source>
</evidence>
<dbReference type="Pfam" id="PF02833">
    <property type="entry name" value="DHHA2"/>
    <property type="match status" value="1"/>
</dbReference>
<evidence type="ECO:0000256" key="6">
    <source>
        <dbReference type="ARBA" id="ARBA00032535"/>
    </source>
</evidence>
<gene>
    <name evidence="10" type="ORF">CYCCA115_LOCUS11112</name>
</gene>
<proteinExistence type="predicted"/>
<evidence type="ECO:0000256" key="3">
    <source>
        <dbReference type="ARBA" id="ARBA00022723"/>
    </source>
</evidence>
<accession>A0AAD2JGI2</accession>
<feature type="region of interest" description="Disordered" evidence="8">
    <location>
        <begin position="437"/>
        <end position="483"/>
    </location>
</feature>
<dbReference type="EC" id="3.6.1.1" evidence="2"/>
<dbReference type="Pfam" id="PF01368">
    <property type="entry name" value="DHH"/>
    <property type="match status" value="1"/>
</dbReference>
<dbReference type="InterPro" id="IPR038763">
    <property type="entry name" value="DHH_sf"/>
</dbReference>
<evidence type="ECO:0000256" key="2">
    <source>
        <dbReference type="ARBA" id="ARBA00012146"/>
    </source>
</evidence>
<reference evidence="10" key="1">
    <citation type="submission" date="2023-08" db="EMBL/GenBank/DDBJ databases">
        <authorList>
            <person name="Audoor S."/>
            <person name="Bilcke G."/>
        </authorList>
    </citation>
    <scope>NUCLEOTIDE SEQUENCE</scope>
</reference>
<name>A0AAD2JGI2_9STRA</name>
<dbReference type="InterPro" id="IPR001667">
    <property type="entry name" value="DDH_dom"/>
</dbReference>
<evidence type="ECO:0000259" key="9">
    <source>
        <dbReference type="SMART" id="SM01131"/>
    </source>
</evidence>
<evidence type="ECO:0000256" key="1">
    <source>
        <dbReference type="ARBA" id="ARBA00001936"/>
    </source>
</evidence>
<dbReference type="Gene3D" id="3.10.310.20">
    <property type="entry name" value="DHHA2 domain"/>
    <property type="match status" value="1"/>
</dbReference>
<dbReference type="InterPro" id="IPR038222">
    <property type="entry name" value="DHHA2_dom_sf"/>
</dbReference>
<dbReference type="FunFam" id="3.90.1640.10:FF:000001">
    <property type="entry name" value="Probable manganese-dependent inorganic pyrophosphatase"/>
    <property type="match status" value="1"/>
</dbReference>
<dbReference type="GO" id="GO:0005737">
    <property type="term" value="C:cytoplasm"/>
    <property type="evidence" value="ECO:0007669"/>
    <property type="project" value="InterPro"/>
</dbReference>
<evidence type="ECO:0000256" key="5">
    <source>
        <dbReference type="ARBA" id="ARBA00023211"/>
    </source>
</evidence>
<feature type="region of interest" description="Disordered" evidence="8">
    <location>
        <begin position="1"/>
        <end position="38"/>
    </location>
</feature>
<sequence length="483" mass="52605">MTTPSESNNNNNNNNKRPRTQLSSDANDAASKHPHMAGAKAAIEEGIGEHGRKYGGGVRQLTEVEEQVISHEKEAEKIVDSLPADDDKVPEMNLYMPQSLKNVIFCGHLVTDLDSIAGAIGAAALYGGVPASASKINSETKFALDYWGVPTPTPIEELLKERPDAGVCLVDHQQTSQMNPAIQADNIVGVIDHHALQSKTIVTEKPIYIDIRPWGSMSTIVAHTYLTHSRRPPKHIAGMLLCAILSDTLNLQGPTTTEWDRLVVAVLADIAGVDDIDKLASKQFKAKSKELANMSAVNLVNGDRKTFTFEASGFSGEIGFAVVETTDDDAILSRVDELLPELVACKKEKGLECIFLAVVNIVKLHSQLLLCGPTERALAEATFGGKYLNDDQSLMDLGGRVSRKKDYIPYMTKTINGGWKRPMGRGPSTVDVSQLGTLAVDPNDPHGKVTRQGSTLGKKLDRLREEDEEKKMEMDDDDDLLTI</sequence>
<evidence type="ECO:0000313" key="10">
    <source>
        <dbReference type="EMBL" id="CAJ1947369.1"/>
    </source>
</evidence>
<keyword evidence="3" id="KW-0479">Metal-binding</keyword>
<dbReference type="InterPro" id="IPR004097">
    <property type="entry name" value="DHHA2"/>
</dbReference>
<feature type="domain" description="DHHA2" evidence="9">
    <location>
        <begin position="281"/>
        <end position="415"/>
    </location>
</feature>
<dbReference type="Gene3D" id="3.90.1640.10">
    <property type="entry name" value="inorganic pyrophosphatase (n-terminal core)"/>
    <property type="match status" value="1"/>
</dbReference>
<keyword evidence="11" id="KW-1185">Reference proteome</keyword>
<dbReference type="GO" id="GO:0004427">
    <property type="term" value="F:inorganic diphosphate phosphatase activity"/>
    <property type="evidence" value="ECO:0007669"/>
    <property type="project" value="UniProtKB-EC"/>
</dbReference>
<organism evidence="10 11">
    <name type="scientific">Cylindrotheca closterium</name>
    <dbReference type="NCBI Taxonomy" id="2856"/>
    <lineage>
        <taxon>Eukaryota</taxon>
        <taxon>Sar</taxon>
        <taxon>Stramenopiles</taxon>
        <taxon>Ochrophyta</taxon>
        <taxon>Bacillariophyta</taxon>
        <taxon>Bacillariophyceae</taxon>
        <taxon>Bacillariophycidae</taxon>
        <taxon>Bacillariales</taxon>
        <taxon>Bacillariaceae</taxon>
        <taxon>Cylindrotheca</taxon>
    </lineage>
</organism>
<dbReference type="Proteomes" id="UP001295423">
    <property type="component" value="Unassembled WGS sequence"/>
</dbReference>